<dbReference type="HOGENOM" id="CLU_1683984_0_0_10"/>
<organism evidence="1 2">
    <name type="scientific">Fluviicola taffensis (strain DSM 16823 / NCIMB 13979 / RW262)</name>
    <dbReference type="NCBI Taxonomy" id="755732"/>
    <lineage>
        <taxon>Bacteria</taxon>
        <taxon>Pseudomonadati</taxon>
        <taxon>Bacteroidota</taxon>
        <taxon>Flavobacteriia</taxon>
        <taxon>Flavobacteriales</taxon>
        <taxon>Crocinitomicaceae</taxon>
        <taxon>Fluviicola</taxon>
    </lineage>
</organism>
<accession>F2IGB8</accession>
<sequence>MKTELTTNANELNKRVELKLSTLFSEKCTLFFSVFPSLGTDHFSVQYIEEEQPFLIVRQWKWNQKTAFPLGIHIYDLSNINIKEQKIPLSTGDYSFISDIQEMEIIIEELDGVMLDGDYFKLVISQQEYHWRMMHQVSKELQELLDKLVRLAGVIY</sequence>
<dbReference type="KEGG" id="fte:Fluta_3818"/>
<gene>
    <name evidence="1" type="ordered locus">Fluta_3818</name>
</gene>
<dbReference type="STRING" id="755732.Fluta_3818"/>
<evidence type="ECO:0000313" key="2">
    <source>
        <dbReference type="Proteomes" id="UP000007463"/>
    </source>
</evidence>
<dbReference type="AlphaFoldDB" id="F2IGB8"/>
<name>F2IGB8_FLUTR</name>
<protein>
    <submittedName>
        <fullName evidence="1">Uncharacterized protein</fullName>
    </submittedName>
</protein>
<reference evidence="2" key="2">
    <citation type="submission" date="2011-02" db="EMBL/GenBank/DDBJ databases">
        <title>The complete genome of Fluviicola taffensis DSM 16823.</title>
        <authorList>
            <consortium name="US DOE Joint Genome Institute (JGI-PGF)"/>
            <person name="Lucas S."/>
            <person name="Copeland A."/>
            <person name="Lapidus A."/>
            <person name="Bruce D."/>
            <person name="Goodwin L."/>
            <person name="Pitluck S."/>
            <person name="Kyrpides N."/>
            <person name="Mavromatis K."/>
            <person name="Ivanova N."/>
            <person name="Mikhailova N."/>
            <person name="Pagani I."/>
            <person name="Chertkov O."/>
            <person name="Detter J.C."/>
            <person name="Han C."/>
            <person name="Tapia R."/>
            <person name="Land M."/>
            <person name="Hauser L."/>
            <person name="Markowitz V."/>
            <person name="Cheng J.-F."/>
            <person name="Hugenholtz P."/>
            <person name="Woyke T."/>
            <person name="Wu D."/>
            <person name="Tindall B."/>
            <person name="Pomrenke H.G."/>
            <person name="Brambilla E."/>
            <person name="Klenk H.-P."/>
            <person name="Eisen J.A."/>
        </authorList>
    </citation>
    <scope>NUCLEOTIDE SEQUENCE [LARGE SCALE GENOMIC DNA]</scope>
    <source>
        <strain evidence="2">DSM 16823 / RW262 / RW262</strain>
    </source>
</reference>
<reference evidence="1 2" key="1">
    <citation type="journal article" date="2011" name="Stand. Genomic Sci.">
        <title>Complete genome sequence of the gliding freshwater bacterium Fluviicola taffensis type strain (RW262).</title>
        <authorList>
            <person name="Woyke T."/>
            <person name="Chertkov O."/>
            <person name="Lapidus A."/>
            <person name="Nolan M."/>
            <person name="Lucas S."/>
            <person name="Del Rio T.G."/>
            <person name="Tice H."/>
            <person name="Cheng J.F."/>
            <person name="Tapia R."/>
            <person name="Han C."/>
            <person name="Goodwin L."/>
            <person name="Pitluck S."/>
            <person name="Liolios K."/>
            <person name="Pagani I."/>
            <person name="Ivanova N."/>
            <person name="Huntemann M."/>
            <person name="Mavromatis K."/>
            <person name="Mikhailova N."/>
            <person name="Pati A."/>
            <person name="Chen A."/>
            <person name="Palaniappan K."/>
            <person name="Land M."/>
            <person name="Hauser L."/>
            <person name="Brambilla E.M."/>
            <person name="Rohde M."/>
            <person name="Mwirichia R."/>
            <person name="Sikorski J."/>
            <person name="Tindall B.J."/>
            <person name="Goker M."/>
            <person name="Bristow J."/>
            <person name="Eisen J.A."/>
            <person name="Markowitz V."/>
            <person name="Hugenholtz P."/>
            <person name="Klenk H.P."/>
            <person name="Kyrpides N.C."/>
        </authorList>
    </citation>
    <scope>NUCLEOTIDE SEQUENCE [LARGE SCALE GENOMIC DNA]</scope>
    <source>
        <strain evidence="2">DSM 16823 / RW262 / RW262</strain>
    </source>
</reference>
<evidence type="ECO:0000313" key="1">
    <source>
        <dbReference type="EMBL" id="AEA45784.1"/>
    </source>
</evidence>
<dbReference type="EMBL" id="CP002542">
    <property type="protein sequence ID" value="AEA45784.1"/>
    <property type="molecule type" value="Genomic_DNA"/>
</dbReference>
<keyword evidence="2" id="KW-1185">Reference proteome</keyword>
<dbReference type="Proteomes" id="UP000007463">
    <property type="component" value="Chromosome"/>
</dbReference>
<proteinExistence type="predicted"/>
<dbReference type="RefSeq" id="WP_013688542.1">
    <property type="nucleotide sequence ID" value="NC_015321.1"/>
</dbReference>